<accession>U7Q0L4</accession>
<organism evidence="2 3">
    <name type="scientific">Sporothrix schenckii (strain ATCC 58251 / de Perez 2211183)</name>
    <name type="common">Rose-picker's disease fungus</name>
    <dbReference type="NCBI Taxonomy" id="1391915"/>
    <lineage>
        <taxon>Eukaryota</taxon>
        <taxon>Fungi</taxon>
        <taxon>Dikarya</taxon>
        <taxon>Ascomycota</taxon>
        <taxon>Pezizomycotina</taxon>
        <taxon>Sordariomycetes</taxon>
        <taxon>Sordariomycetidae</taxon>
        <taxon>Ophiostomatales</taxon>
        <taxon>Ophiostomataceae</taxon>
        <taxon>Sporothrix</taxon>
    </lineage>
</organism>
<gene>
    <name evidence="2" type="ORF">HMPREF1624_03903</name>
</gene>
<evidence type="ECO:0000256" key="1">
    <source>
        <dbReference type="SAM" id="MobiDB-lite"/>
    </source>
</evidence>
<dbReference type="EMBL" id="KI440844">
    <property type="protein sequence ID" value="ERT00530.1"/>
    <property type="molecule type" value="Genomic_DNA"/>
</dbReference>
<feature type="region of interest" description="Disordered" evidence="1">
    <location>
        <begin position="623"/>
        <end position="645"/>
    </location>
</feature>
<dbReference type="Proteomes" id="UP000018087">
    <property type="component" value="Unassembled WGS sequence"/>
</dbReference>
<feature type="region of interest" description="Disordered" evidence="1">
    <location>
        <begin position="148"/>
        <end position="181"/>
    </location>
</feature>
<keyword evidence="3" id="KW-1185">Reference proteome</keyword>
<protein>
    <submittedName>
        <fullName evidence="2">Uncharacterized protein</fullName>
    </submittedName>
</protein>
<proteinExistence type="predicted"/>
<evidence type="ECO:0000313" key="3">
    <source>
        <dbReference type="Proteomes" id="UP000018087"/>
    </source>
</evidence>
<sequence length="645" mass="69826">MSDSLLARIPQELLLPIMADAFPDSDRFHDNVDMTTEGHLAQRQALQEIVEDAGAVLPVLVRRAALDVSMGYLQPTTMAALLWEVARFQAQPALGRAVRTLVLDVGFLASSGAGASGGGDVEASDNAEEDPLVDVYRLAHEQMPVGVQMPADSEYGSSSSGDGMDDSDGMDGTDAGSDAESTRLPAWVARWGVPLTRLLQRTPGLSALTMGLRGAASIPAIDGDDDATADDDTNSRLSLPRLASLLFDQSHPFHGGGVLDTSGMIMRSCPNLRELYLSGIDQVVDRHQGPGQGESSFPLSVSSSSPTLTHLKALYFLRGVRLTPSALDRVLCIVGPHLTKVSVEVPGGGPRWTTPHMAALVAGAPADDDDNNNDNATPADDSETRCYTTRELVTRLLPWAGSLQYLRLVTRFQHELSVCRRERSEARRQRTAPPPSIMSLVAQFTRLQNVYIGSVFLAADEGDDSGVPVVFTNIDADTDHHLEHDIDGIVIEYPDEAAYDPDAYVADTLAAALPASLVKLVLHCPHQNAWFGPYACRPAVLGLLRAVRRGHFPCLAAVVIDVPLSDDDVVEVDVGEDDAGGTRTLPVQVPHAHGFVREDMSPQRGFWSARQLWREQLKREREAARQQQMQAQAELQDSSDLFMPQ</sequence>
<dbReference type="AlphaFoldDB" id="U7Q0L4"/>
<name>U7Q0L4_SPOS1</name>
<reference evidence="3" key="1">
    <citation type="journal article" date="2014" name="Genome Announc.">
        <title>Genome sequence of the pathogenic fungus Sporothrix schenckii (ATCC 58251).</title>
        <authorList>
            <person name="Cuomo C.A."/>
            <person name="Rodriguez-Del Valle N."/>
            <person name="Perez-Sanchez L."/>
            <person name="Abouelleil A."/>
            <person name="Goldberg J."/>
            <person name="Young S."/>
            <person name="Zeng Q."/>
            <person name="Birren B.W."/>
        </authorList>
    </citation>
    <scope>NUCLEOTIDE SEQUENCE [LARGE SCALE GENOMIC DNA]</scope>
    <source>
        <strain evidence="3">ATCC 58251 / de Perez 2211183</strain>
    </source>
</reference>
<dbReference type="OrthoDB" id="10381110at2759"/>
<dbReference type="HOGENOM" id="CLU_446303_0_0_1"/>
<feature type="compositionally biased region" description="Low complexity" evidence="1">
    <location>
        <begin position="625"/>
        <end position="636"/>
    </location>
</feature>
<feature type="region of interest" description="Disordered" evidence="1">
    <location>
        <begin position="364"/>
        <end position="383"/>
    </location>
</feature>
<evidence type="ECO:0000313" key="2">
    <source>
        <dbReference type="EMBL" id="ERT00530.1"/>
    </source>
</evidence>